<gene>
    <name evidence="2" type="ORF">NHN17_10275</name>
</gene>
<dbReference type="Proteomes" id="UP001524460">
    <property type="component" value="Unassembled WGS sequence"/>
</dbReference>
<keyword evidence="1" id="KW-0732">Signal</keyword>
<evidence type="ECO:0000256" key="1">
    <source>
        <dbReference type="SAM" id="SignalP"/>
    </source>
</evidence>
<proteinExistence type="predicted"/>
<organism evidence="2 3">
    <name type="scientific">Photobacterium pectinilyticum</name>
    <dbReference type="NCBI Taxonomy" id="2906793"/>
    <lineage>
        <taxon>Bacteria</taxon>
        <taxon>Pseudomonadati</taxon>
        <taxon>Pseudomonadota</taxon>
        <taxon>Gammaproteobacteria</taxon>
        <taxon>Vibrionales</taxon>
        <taxon>Vibrionaceae</taxon>
        <taxon>Photobacterium</taxon>
    </lineage>
</organism>
<name>A0ABT1N121_9GAMM</name>
<evidence type="ECO:0000313" key="3">
    <source>
        <dbReference type="Proteomes" id="UP001524460"/>
    </source>
</evidence>
<feature type="signal peptide" evidence="1">
    <location>
        <begin position="1"/>
        <end position="25"/>
    </location>
</feature>
<sequence length="87" mass="9418">MEKMMLKFTGTMMTAAVLLSSPVMAYLNLDVTPQNEGAWVKVSDNGTPVSNVTITTNAPGTGSFTTDEHGRIFVTINITVIKRPKDN</sequence>
<keyword evidence="3" id="KW-1185">Reference proteome</keyword>
<comment type="caution">
    <text evidence="2">The sequence shown here is derived from an EMBL/GenBank/DDBJ whole genome shotgun (WGS) entry which is preliminary data.</text>
</comment>
<feature type="chain" id="PRO_5045366750" description="Big-1 domain-containing protein" evidence="1">
    <location>
        <begin position="26"/>
        <end position="87"/>
    </location>
</feature>
<accession>A0ABT1N121</accession>
<evidence type="ECO:0008006" key="4">
    <source>
        <dbReference type="Google" id="ProtNLM"/>
    </source>
</evidence>
<dbReference type="RefSeq" id="WP_255042337.1">
    <property type="nucleotide sequence ID" value="NZ_JANEYT010000019.1"/>
</dbReference>
<reference evidence="2 3" key="1">
    <citation type="submission" date="2022-07" db="EMBL/GenBank/DDBJ databases">
        <title>Photobacterium pectinilyticum sp. nov., a marine bacterium isolated from surface seawater of Qingdao offshore.</title>
        <authorList>
            <person name="Wang X."/>
        </authorList>
    </citation>
    <scope>NUCLEOTIDE SEQUENCE [LARGE SCALE GENOMIC DNA]</scope>
    <source>
        <strain evidence="2 3">ZSDE20</strain>
    </source>
</reference>
<protein>
    <recommendedName>
        <fullName evidence="4">Big-1 domain-containing protein</fullName>
    </recommendedName>
</protein>
<dbReference type="EMBL" id="JANEYT010000019">
    <property type="protein sequence ID" value="MCQ1058445.1"/>
    <property type="molecule type" value="Genomic_DNA"/>
</dbReference>
<evidence type="ECO:0000313" key="2">
    <source>
        <dbReference type="EMBL" id="MCQ1058445.1"/>
    </source>
</evidence>